<proteinExistence type="predicted"/>
<gene>
    <name evidence="1" type="ORF">IWQ57_000104</name>
</gene>
<keyword evidence="2" id="KW-1185">Reference proteome</keyword>
<dbReference type="Proteomes" id="UP001140234">
    <property type="component" value="Unassembled WGS sequence"/>
</dbReference>
<organism evidence="1 2">
    <name type="scientific">Coemansia nantahalensis</name>
    <dbReference type="NCBI Taxonomy" id="2789366"/>
    <lineage>
        <taxon>Eukaryota</taxon>
        <taxon>Fungi</taxon>
        <taxon>Fungi incertae sedis</taxon>
        <taxon>Zoopagomycota</taxon>
        <taxon>Kickxellomycotina</taxon>
        <taxon>Kickxellomycetes</taxon>
        <taxon>Kickxellales</taxon>
        <taxon>Kickxellaceae</taxon>
        <taxon>Coemansia</taxon>
    </lineage>
</organism>
<comment type="caution">
    <text evidence="1">The sequence shown here is derived from an EMBL/GenBank/DDBJ whole genome shotgun (WGS) entry which is preliminary data.</text>
</comment>
<reference evidence="1" key="1">
    <citation type="submission" date="2022-07" db="EMBL/GenBank/DDBJ databases">
        <title>Phylogenomic reconstructions and comparative analyses of Kickxellomycotina fungi.</title>
        <authorList>
            <person name="Reynolds N.K."/>
            <person name="Stajich J.E."/>
            <person name="Barry K."/>
            <person name="Grigoriev I.V."/>
            <person name="Crous P."/>
            <person name="Smith M.E."/>
        </authorList>
    </citation>
    <scope>NUCLEOTIDE SEQUENCE</scope>
    <source>
        <strain evidence="1">CBS 109366</strain>
    </source>
</reference>
<evidence type="ECO:0000313" key="2">
    <source>
        <dbReference type="Proteomes" id="UP001140234"/>
    </source>
</evidence>
<evidence type="ECO:0000313" key="1">
    <source>
        <dbReference type="EMBL" id="KAJ2775947.1"/>
    </source>
</evidence>
<accession>A0ACC1K943</accession>
<dbReference type="EMBL" id="JANBUJ010000001">
    <property type="protein sequence ID" value="KAJ2775947.1"/>
    <property type="molecule type" value="Genomic_DNA"/>
</dbReference>
<sequence length="245" mass="27010">MAPCAPLIGIALYLATATAWTRQNQRQAQATGRSAAFGESIKPLVIAHSVLLAAYSMWVFADYSSAIVQVVRAHGLKSAFYDSHGALWSGKLLAHGFLFYLSKYYELIDTAIILAKGRPASRLQTFHHSGAIAIMWLGNYTQSPYLTFFVLENSLIHSLMYVYYTLTAVGIRPPGKQLLTSLQIAQFYVSLSAGAIYAVFPVGLDGPQRVFTYLFIAYTIELVQLFTAFSRETYGRAPTAAKKQA</sequence>
<name>A0ACC1K943_9FUNG</name>
<protein>
    <submittedName>
        <fullName evidence="1">Uncharacterized protein</fullName>
    </submittedName>
</protein>